<dbReference type="InterPro" id="IPR014910">
    <property type="entry name" value="YdhR"/>
</dbReference>
<keyword evidence="2" id="KW-1185">Reference proteome</keyword>
<name>A0A1X7BYX3_9RHOB</name>
<dbReference type="GO" id="GO:0004497">
    <property type="term" value="F:monooxygenase activity"/>
    <property type="evidence" value="ECO:0007669"/>
    <property type="project" value="UniProtKB-KW"/>
</dbReference>
<dbReference type="RefSeq" id="WP_085802612.1">
    <property type="nucleotide sequence ID" value="NZ_FWXB01000041.1"/>
</dbReference>
<dbReference type="PANTHER" id="PTHR39169">
    <property type="match status" value="1"/>
</dbReference>
<gene>
    <name evidence="1" type="primary">ydhR</name>
    <name evidence="1" type="ORF">ROA7745_04595</name>
</gene>
<accession>A0A1X7BYX3</accession>
<dbReference type="OrthoDB" id="2065010at2"/>
<proteinExistence type="predicted"/>
<dbReference type="Gene3D" id="3.30.70.100">
    <property type="match status" value="1"/>
</dbReference>
<keyword evidence="1" id="KW-0560">Oxidoreductase</keyword>
<dbReference type="PANTHER" id="PTHR39169:SF1">
    <property type="entry name" value="MONOOXYGENASE YDHR-RELATED"/>
    <property type="match status" value="1"/>
</dbReference>
<reference evidence="1 2" key="1">
    <citation type="submission" date="2017-03" db="EMBL/GenBank/DDBJ databases">
        <authorList>
            <person name="Afonso C.L."/>
            <person name="Miller P.J."/>
            <person name="Scott M.A."/>
            <person name="Spackman E."/>
            <person name="Goraichik I."/>
            <person name="Dimitrov K.M."/>
            <person name="Suarez D.L."/>
            <person name="Swayne D.E."/>
        </authorList>
    </citation>
    <scope>NUCLEOTIDE SEQUENCE [LARGE SCALE GENOMIC DNA]</scope>
    <source>
        <strain evidence="1 2">CECT 7745</strain>
    </source>
</reference>
<dbReference type="NCBIfam" id="NF008333">
    <property type="entry name" value="PRK11118.1"/>
    <property type="match status" value="1"/>
</dbReference>
<dbReference type="Pfam" id="PF08803">
    <property type="entry name" value="ydhR"/>
    <property type="match status" value="1"/>
</dbReference>
<dbReference type="SUPFAM" id="SSF54909">
    <property type="entry name" value="Dimeric alpha+beta barrel"/>
    <property type="match status" value="1"/>
</dbReference>
<dbReference type="Proteomes" id="UP000193224">
    <property type="component" value="Unassembled WGS sequence"/>
</dbReference>
<dbReference type="AlphaFoldDB" id="A0A1X7BYX3"/>
<evidence type="ECO:0000313" key="1">
    <source>
        <dbReference type="EMBL" id="SMC14725.1"/>
    </source>
</evidence>
<dbReference type="EC" id="1.-.-.-" evidence="1"/>
<organism evidence="1 2">
    <name type="scientific">Roseovarius aestuarii</name>
    <dbReference type="NCBI Taxonomy" id="475083"/>
    <lineage>
        <taxon>Bacteria</taxon>
        <taxon>Pseudomonadati</taxon>
        <taxon>Pseudomonadota</taxon>
        <taxon>Alphaproteobacteria</taxon>
        <taxon>Rhodobacterales</taxon>
        <taxon>Roseobacteraceae</taxon>
        <taxon>Roseovarius</taxon>
    </lineage>
</organism>
<keyword evidence="1" id="KW-0503">Monooxygenase</keyword>
<evidence type="ECO:0000313" key="2">
    <source>
        <dbReference type="Proteomes" id="UP000193224"/>
    </source>
</evidence>
<dbReference type="EMBL" id="FWXB01000041">
    <property type="protein sequence ID" value="SMC14725.1"/>
    <property type="molecule type" value="Genomic_DNA"/>
</dbReference>
<sequence length="104" mass="11907">MSTLKIWDLHMTYDGPITDEFLEGTRQLADSIAEEPGIIWKIWTVEDGTNHYGSTYLFRNRDYLETYKAMHLKRLEAIGITVTADHIFDIMEDVSAINNAPLAS</sequence>
<dbReference type="InterPro" id="IPR011008">
    <property type="entry name" value="Dimeric_a/b-barrel"/>
</dbReference>
<protein>
    <submittedName>
        <fullName evidence="1">Putative monooxygenase YdhR</fullName>
        <ecNumber evidence="1">1.-.-.-</ecNumber>
    </submittedName>
</protein>